<evidence type="ECO:0000256" key="1">
    <source>
        <dbReference type="ARBA" id="ARBA00022729"/>
    </source>
</evidence>
<dbReference type="InterPro" id="IPR026664">
    <property type="entry name" value="Stereocilin-rel"/>
</dbReference>
<accession>A0A4W3HC29</accession>
<evidence type="ECO:0000256" key="2">
    <source>
        <dbReference type="ARBA" id="ARBA00023180"/>
    </source>
</evidence>
<dbReference type="PANTHER" id="PTHR23412:SF18">
    <property type="entry name" value="OTOANCORIN"/>
    <property type="match status" value="1"/>
</dbReference>
<reference evidence="3" key="5">
    <citation type="submission" date="2025-09" db="UniProtKB">
        <authorList>
            <consortium name="Ensembl"/>
        </authorList>
    </citation>
    <scope>IDENTIFICATION</scope>
</reference>
<reference evidence="4" key="2">
    <citation type="journal article" date="2007" name="PLoS Biol.">
        <title>Survey sequencing and comparative analysis of the elephant shark (Callorhinchus milii) genome.</title>
        <authorList>
            <person name="Venkatesh B."/>
            <person name="Kirkness E.F."/>
            <person name="Loh Y.H."/>
            <person name="Halpern A.L."/>
            <person name="Lee A.P."/>
            <person name="Johnson J."/>
            <person name="Dandona N."/>
            <person name="Viswanathan L.D."/>
            <person name="Tay A."/>
            <person name="Venter J.C."/>
            <person name="Strausberg R.L."/>
            <person name="Brenner S."/>
        </authorList>
    </citation>
    <scope>NUCLEOTIDE SEQUENCE [LARGE SCALE GENOMIC DNA]</scope>
</reference>
<dbReference type="AlphaFoldDB" id="A0A4W3HC29"/>
<keyword evidence="1" id="KW-0732">Signal</keyword>
<reference evidence="3" key="4">
    <citation type="submission" date="2025-08" db="UniProtKB">
        <authorList>
            <consortium name="Ensembl"/>
        </authorList>
    </citation>
    <scope>IDENTIFICATION</scope>
</reference>
<dbReference type="PANTHER" id="PTHR23412">
    <property type="entry name" value="STEREOCILIN RELATED"/>
    <property type="match status" value="1"/>
</dbReference>
<keyword evidence="4" id="KW-1185">Reference proteome</keyword>
<protein>
    <submittedName>
        <fullName evidence="3">Uncharacterized protein</fullName>
    </submittedName>
</protein>
<name>A0A4W3HC29_CALMI</name>
<dbReference type="Ensembl" id="ENSCMIT00000014752.1">
    <property type="protein sequence ID" value="ENSCMIP00000014443.1"/>
    <property type="gene ID" value="ENSCMIG00000007152.1"/>
</dbReference>
<sequence>MNGEQISSLSAAAYSAAAARIGEISCRADVLRELWKKARSVYGNGGESYNFFLQEVGTVAAGISGEELKELNENLMPYFHPKAIAALPSHTFTELSPEQLGNLGVENAAAVTASQRQTLNAEQMRSLQSVIDGIEP</sequence>
<keyword evidence="2" id="KW-0325">Glycoprotein</keyword>
<reference evidence="4" key="1">
    <citation type="journal article" date="2006" name="Science">
        <title>Ancient noncoding elements conserved in the human genome.</title>
        <authorList>
            <person name="Venkatesh B."/>
            <person name="Kirkness E.F."/>
            <person name="Loh Y.H."/>
            <person name="Halpern A.L."/>
            <person name="Lee A.P."/>
            <person name="Johnson J."/>
            <person name="Dandona N."/>
            <person name="Viswanathan L.D."/>
            <person name="Tay A."/>
            <person name="Venter J.C."/>
            <person name="Strausberg R.L."/>
            <person name="Brenner S."/>
        </authorList>
    </citation>
    <scope>NUCLEOTIDE SEQUENCE [LARGE SCALE GENOMIC DNA]</scope>
</reference>
<reference evidence="4" key="3">
    <citation type="journal article" date="2014" name="Nature">
        <title>Elephant shark genome provides unique insights into gnathostome evolution.</title>
        <authorList>
            <consortium name="International Elephant Shark Genome Sequencing Consortium"/>
            <person name="Venkatesh B."/>
            <person name="Lee A.P."/>
            <person name="Ravi V."/>
            <person name="Maurya A.K."/>
            <person name="Lian M.M."/>
            <person name="Swann J.B."/>
            <person name="Ohta Y."/>
            <person name="Flajnik M.F."/>
            <person name="Sutoh Y."/>
            <person name="Kasahara M."/>
            <person name="Hoon S."/>
            <person name="Gangu V."/>
            <person name="Roy S.W."/>
            <person name="Irimia M."/>
            <person name="Korzh V."/>
            <person name="Kondrychyn I."/>
            <person name="Lim Z.W."/>
            <person name="Tay B.H."/>
            <person name="Tohari S."/>
            <person name="Kong K.W."/>
            <person name="Ho S."/>
            <person name="Lorente-Galdos B."/>
            <person name="Quilez J."/>
            <person name="Marques-Bonet T."/>
            <person name="Raney B.J."/>
            <person name="Ingham P.W."/>
            <person name="Tay A."/>
            <person name="Hillier L.W."/>
            <person name="Minx P."/>
            <person name="Boehm T."/>
            <person name="Wilson R.K."/>
            <person name="Brenner S."/>
            <person name="Warren W.C."/>
        </authorList>
    </citation>
    <scope>NUCLEOTIDE SEQUENCE [LARGE SCALE GENOMIC DNA]</scope>
</reference>
<evidence type="ECO:0000313" key="3">
    <source>
        <dbReference type="Ensembl" id="ENSCMIP00000014443.1"/>
    </source>
</evidence>
<evidence type="ECO:0000313" key="4">
    <source>
        <dbReference type="Proteomes" id="UP000314986"/>
    </source>
</evidence>
<dbReference type="GeneTree" id="ENSGT00950000182957"/>
<dbReference type="GO" id="GO:0009986">
    <property type="term" value="C:cell surface"/>
    <property type="evidence" value="ECO:0007669"/>
    <property type="project" value="TreeGrafter"/>
</dbReference>
<dbReference type="GO" id="GO:0007160">
    <property type="term" value="P:cell-matrix adhesion"/>
    <property type="evidence" value="ECO:0007669"/>
    <property type="project" value="TreeGrafter"/>
</dbReference>
<proteinExistence type="predicted"/>
<organism evidence="3 4">
    <name type="scientific">Callorhinchus milii</name>
    <name type="common">Ghost shark</name>
    <dbReference type="NCBI Taxonomy" id="7868"/>
    <lineage>
        <taxon>Eukaryota</taxon>
        <taxon>Metazoa</taxon>
        <taxon>Chordata</taxon>
        <taxon>Craniata</taxon>
        <taxon>Vertebrata</taxon>
        <taxon>Chondrichthyes</taxon>
        <taxon>Holocephali</taxon>
        <taxon>Chimaeriformes</taxon>
        <taxon>Callorhinchidae</taxon>
        <taxon>Callorhinchus</taxon>
    </lineage>
</organism>
<dbReference type="Proteomes" id="UP000314986">
    <property type="component" value="Unassembled WGS sequence"/>
</dbReference>